<dbReference type="OrthoDB" id="2015551at2759"/>
<dbReference type="PRINTS" id="PR00068">
    <property type="entry name" value="CUZNDISMTASE"/>
</dbReference>
<dbReference type="SUPFAM" id="SSF49329">
    <property type="entry name" value="Cu,Zn superoxide dismutase-like"/>
    <property type="match status" value="1"/>
</dbReference>
<dbReference type="GO" id="GO:0005507">
    <property type="term" value="F:copper ion binding"/>
    <property type="evidence" value="ECO:0007669"/>
    <property type="project" value="InterPro"/>
</dbReference>
<feature type="compositionally biased region" description="Low complexity" evidence="1">
    <location>
        <begin position="40"/>
        <end position="61"/>
    </location>
</feature>
<reference evidence="4 5" key="1">
    <citation type="journal article" date="2019" name="Nat. Ecol. Evol.">
        <title>Megaphylogeny resolves global patterns of mushroom evolution.</title>
        <authorList>
            <person name="Varga T."/>
            <person name="Krizsan K."/>
            <person name="Foldi C."/>
            <person name="Dima B."/>
            <person name="Sanchez-Garcia M."/>
            <person name="Sanchez-Ramirez S."/>
            <person name="Szollosi G.J."/>
            <person name="Szarkandi J.G."/>
            <person name="Papp V."/>
            <person name="Albert L."/>
            <person name="Andreopoulos W."/>
            <person name="Angelini C."/>
            <person name="Antonin V."/>
            <person name="Barry K.W."/>
            <person name="Bougher N.L."/>
            <person name="Buchanan P."/>
            <person name="Buyck B."/>
            <person name="Bense V."/>
            <person name="Catcheside P."/>
            <person name="Chovatia M."/>
            <person name="Cooper J."/>
            <person name="Damon W."/>
            <person name="Desjardin D."/>
            <person name="Finy P."/>
            <person name="Geml J."/>
            <person name="Haridas S."/>
            <person name="Hughes K."/>
            <person name="Justo A."/>
            <person name="Karasinski D."/>
            <person name="Kautmanova I."/>
            <person name="Kiss B."/>
            <person name="Kocsube S."/>
            <person name="Kotiranta H."/>
            <person name="LaButti K.M."/>
            <person name="Lechner B.E."/>
            <person name="Liimatainen K."/>
            <person name="Lipzen A."/>
            <person name="Lukacs Z."/>
            <person name="Mihaltcheva S."/>
            <person name="Morgado L.N."/>
            <person name="Niskanen T."/>
            <person name="Noordeloos M.E."/>
            <person name="Ohm R.A."/>
            <person name="Ortiz-Santana B."/>
            <person name="Ovrebo C."/>
            <person name="Racz N."/>
            <person name="Riley R."/>
            <person name="Savchenko A."/>
            <person name="Shiryaev A."/>
            <person name="Soop K."/>
            <person name="Spirin V."/>
            <person name="Szebenyi C."/>
            <person name="Tomsovsky M."/>
            <person name="Tulloss R.E."/>
            <person name="Uehling J."/>
            <person name="Grigoriev I.V."/>
            <person name="Vagvolgyi C."/>
            <person name="Papp T."/>
            <person name="Martin F.M."/>
            <person name="Miettinen O."/>
            <person name="Hibbett D.S."/>
            <person name="Nagy L.G."/>
        </authorList>
    </citation>
    <scope>NUCLEOTIDE SEQUENCE [LARGE SCALE GENOMIC DNA]</scope>
    <source>
        <strain evidence="4 5">CBS 121175</strain>
    </source>
</reference>
<dbReference type="CDD" id="cd00305">
    <property type="entry name" value="Cu-Zn_Superoxide_Dismutase"/>
    <property type="match status" value="1"/>
</dbReference>
<feature type="region of interest" description="Disordered" evidence="1">
    <location>
        <begin position="39"/>
        <end position="65"/>
    </location>
</feature>
<dbReference type="InterPro" id="IPR024134">
    <property type="entry name" value="SOD_Cu/Zn_/chaperone"/>
</dbReference>
<dbReference type="STRING" id="230819.A0A5C3L387"/>
<dbReference type="Pfam" id="PF00080">
    <property type="entry name" value="Sod_Cu"/>
    <property type="match status" value="1"/>
</dbReference>
<organism evidence="4 5">
    <name type="scientific">Coprinopsis marcescibilis</name>
    <name type="common">Agaric fungus</name>
    <name type="synonym">Psathyrella marcescibilis</name>
    <dbReference type="NCBI Taxonomy" id="230819"/>
    <lineage>
        <taxon>Eukaryota</taxon>
        <taxon>Fungi</taxon>
        <taxon>Dikarya</taxon>
        <taxon>Basidiomycota</taxon>
        <taxon>Agaricomycotina</taxon>
        <taxon>Agaricomycetes</taxon>
        <taxon>Agaricomycetidae</taxon>
        <taxon>Agaricales</taxon>
        <taxon>Agaricineae</taxon>
        <taxon>Psathyrellaceae</taxon>
        <taxon>Coprinopsis</taxon>
    </lineage>
</organism>
<sequence length="237" mass="25221">MHKFSVLSVFTLLATCAISPAFGNPVDSSEPLVEARNWQHHGNGNHHQGGSSQHQSGNNGHWSAPDEKYFPIKKASVALRIYDENEVQGGATNAVVYFTQDYEGGPVSIKGEIVGLGLEPNTERGWHVHESGDLSQGCAGAGGHFNPQGMNHGAPWDHHRHVGDLGNFKVNEWGDAYVDNIVNDKMSLMGRSSIVGRSLVIHLGTDDLGKGGKPDSLTVGASGGRLACGVIGALPNW</sequence>
<protein>
    <recommendedName>
        <fullName evidence="3">Superoxide dismutase copper/zinc binding domain-containing protein</fullName>
    </recommendedName>
</protein>
<dbReference type="InterPro" id="IPR036423">
    <property type="entry name" value="SOD-like_Cu/Zn_dom_sf"/>
</dbReference>
<feature type="domain" description="Superoxide dismutase copper/zinc binding" evidence="3">
    <location>
        <begin position="94"/>
        <end position="231"/>
    </location>
</feature>
<evidence type="ECO:0000259" key="3">
    <source>
        <dbReference type="Pfam" id="PF00080"/>
    </source>
</evidence>
<dbReference type="PANTHER" id="PTHR10003">
    <property type="entry name" value="SUPEROXIDE DISMUTASE CU-ZN -RELATED"/>
    <property type="match status" value="1"/>
</dbReference>
<dbReference type="GO" id="GO:0006801">
    <property type="term" value="P:superoxide metabolic process"/>
    <property type="evidence" value="ECO:0007669"/>
    <property type="project" value="InterPro"/>
</dbReference>
<keyword evidence="2" id="KW-0732">Signal</keyword>
<keyword evidence="5" id="KW-1185">Reference proteome</keyword>
<proteinExistence type="predicted"/>
<accession>A0A5C3L387</accession>
<feature type="chain" id="PRO_5022760508" description="Superoxide dismutase copper/zinc binding domain-containing protein" evidence="2">
    <location>
        <begin position="24"/>
        <end position="237"/>
    </location>
</feature>
<evidence type="ECO:0000256" key="2">
    <source>
        <dbReference type="SAM" id="SignalP"/>
    </source>
</evidence>
<dbReference type="Proteomes" id="UP000307440">
    <property type="component" value="Unassembled WGS sequence"/>
</dbReference>
<dbReference type="EMBL" id="ML210164">
    <property type="protein sequence ID" value="TFK27469.1"/>
    <property type="molecule type" value="Genomic_DNA"/>
</dbReference>
<evidence type="ECO:0000256" key="1">
    <source>
        <dbReference type="SAM" id="MobiDB-lite"/>
    </source>
</evidence>
<evidence type="ECO:0000313" key="5">
    <source>
        <dbReference type="Proteomes" id="UP000307440"/>
    </source>
</evidence>
<evidence type="ECO:0000313" key="4">
    <source>
        <dbReference type="EMBL" id="TFK27469.1"/>
    </source>
</evidence>
<feature type="signal peptide" evidence="2">
    <location>
        <begin position="1"/>
        <end position="23"/>
    </location>
</feature>
<dbReference type="Gene3D" id="2.60.40.200">
    <property type="entry name" value="Superoxide dismutase, copper/zinc binding domain"/>
    <property type="match status" value="1"/>
</dbReference>
<dbReference type="AlphaFoldDB" id="A0A5C3L387"/>
<gene>
    <name evidence="4" type="ORF">FA15DRAFT_701871</name>
</gene>
<name>A0A5C3L387_COPMA</name>
<dbReference type="InterPro" id="IPR001424">
    <property type="entry name" value="SOD_Cu_Zn_dom"/>
</dbReference>